<reference evidence="4" key="1">
    <citation type="submission" date="2011-12" db="EMBL/GenBank/DDBJ databases">
        <title>The complete genome of chromosome of Sulfobacillus acidophilus DSM 10332.</title>
        <authorList>
            <person name="Lucas S."/>
            <person name="Han J."/>
            <person name="Lapidus A."/>
            <person name="Bruce D."/>
            <person name="Goodwin L."/>
            <person name="Pitluck S."/>
            <person name="Peters L."/>
            <person name="Kyrpides N."/>
            <person name="Mavromatis K."/>
            <person name="Ivanova N."/>
            <person name="Mikhailova N."/>
            <person name="Chertkov O."/>
            <person name="Saunders E."/>
            <person name="Detter J.C."/>
            <person name="Tapia R."/>
            <person name="Han C."/>
            <person name="Land M."/>
            <person name="Hauser L."/>
            <person name="Markowitz V."/>
            <person name="Cheng J.-F."/>
            <person name="Hugenholtz P."/>
            <person name="Woyke T."/>
            <person name="Wu D."/>
            <person name="Pukall R."/>
            <person name="Gehrich-Schroeter G."/>
            <person name="Schneider S."/>
            <person name="Klenk H.-P."/>
            <person name="Eisen J.A."/>
        </authorList>
    </citation>
    <scope>NUCLEOTIDE SEQUENCE [LARGE SCALE GENOMIC DNA]</scope>
    <source>
        <strain evidence="4">ATCC 700253 / DSM 10332 / NAL</strain>
    </source>
</reference>
<organism evidence="3 4">
    <name type="scientific">Sulfobacillus acidophilus (strain ATCC 700253 / DSM 10332 / NAL)</name>
    <dbReference type="NCBI Taxonomy" id="679936"/>
    <lineage>
        <taxon>Bacteria</taxon>
        <taxon>Bacillati</taxon>
        <taxon>Bacillota</taxon>
        <taxon>Clostridia</taxon>
        <taxon>Eubacteriales</taxon>
        <taxon>Clostridiales Family XVII. Incertae Sedis</taxon>
        <taxon>Sulfobacillus</taxon>
    </lineage>
</organism>
<keyword evidence="1" id="KW-0812">Transmembrane</keyword>
<gene>
    <name evidence="3" type="ordered locus">Sulac_0528</name>
</gene>
<dbReference type="KEGG" id="sap:Sulac_0528"/>
<dbReference type="InterPro" id="IPR011636">
    <property type="entry name" value="DoxA"/>
</dbReference>
<feature type="domain" description="Thiosulphate:quinone oxidoreductase small subunit DoxA" evidence="2">
    <location>
        <begin position="41"/>
        <end position="173"/>
    </location>
</feature>
<dbReference type="AlphaFoldDB" id="G8TZA0"/>
<protein>
    <submittedName>
        <fullName evidence="3">TQO small subunit DoxA domain-containing protein</fullName>
    </submittedName>
</protein>
<accession>G8TZA0</accession>
<dbReference type="STRING" id="679936.Sulac_0528"/>
<name>G8TZA0_SULAD</name>
<dbReference type="EMBL" id="CP003179">
    <property type="protein sequence ID" value="AEW04069.1"/>
    <property type="molecule type" value="Genomic_DNA"/>
</dbReference>
<keyword evidence="1" id="KW-0472">Membrane</keyword>
<evidence type="ECO:0000313" key="3">
    <source>
        <dbReference type="EMBL" id="AEW04069.1"/>
    </source>
</evidence>
<evidence type="ECO:0000256" key="1">
    <source>
        <dbReference type="SAM" id="Phobius"/>
    </source>
</evidence>
<dbReference type="Pfam" id="PF07680">
    <property type="entry name" value="DoxA"/>
    <property type="match status" value="1"/>
</dbReference>
<evidence type="ECO:0000259" key="2">
    <source>
        <dbReference type="Pfam" id="PF07680"/>
    </source>
</evidence>
<dbReference type="HOGENOM" id="CLU_1495452_0_0_9"/>
<feature type="transmembrane region" description="Helical" evidence="1">
    <location>
        <begin position="21"/>
        <end position="39"/>
    </location>
</feature>
<evidence type="ECO:0000313" key="4">
    <source>
        <dbReference type="Proteomes" id="UP000005439"/>
    </source>
</evidence>
<dbReference type="PATRIC" id="fig|679936.5.peg.553"/>
<dbReference type="Proteomes" id="UP000005439">
    <property type="component" value="Chromosome"/>
</dbReference>
<proteinExistence type="predicted"/>
<keyword evidence="1" id="KW-1133">Transmembrane helix</keyword>
<reference evidence="3 4" key="2">
    <citation type="journal article" date="2012" name="Stand. Genomic Sci.">
        <title>Complete genome sequence of the moderately thermophilic mineral-sulfide-oxidizing firmicute Sulfobacillus acidophilus type strain (NAL(T)).</title>
        <authorList>
            <person name="Anderson I."/>
            <person name="Chertkov O."/>
            <person name="Chen A."/>
            <person name="Saunders E."/>
            <person name="Lapidus A."/>
            <person name="Nolan M."/>
            <person name="Lucas S."/>
            <person name="Hammon N."/>
            <person name="Deshpande S."/>
            <person name="Cheng J.F."/>
            <person name="Han C."/>
            <person name="Tapia R."/>
            <person name="Goodwin L.A."/>
            <person name="Pitluck S."/>
            <person name="Liolios K."/>
            <person name="Pagani I."/>
            <person name="Ivanova N."/>
            <person name="Mikhailova N."/>
            <person name="Pati A."/>
            <person name="Palaniappan K."/>
            <person name="Land M."/>
            <person name="Pan C."/>
            <person name="Rohde M."/>
            <person name="Pukall R."/>
            <person name="Goker M."/>
            <person name="Detter J.C."/>
            <person name="Woyke T."/>
            <person name="Bristow J."/>
            <person name="Eisen J.A."/>
            <person name="Markowitz V."/>
            <person name="Hugenholtz P."/>
            <person name="Kyrpides N.C."/>
            <person name="Klenk H.P."/>
            <person name="Mavromatis K."/>
        </authorList>
    </citation>
    <scope>NUCLEOTIDE SEQUENCE [LARGE SCALE GENOMIC DNA]</scope>
    <source>
        <strain evidence="4">ATCC 700253 / DSM 10332 / NAL</strain>
    </source>
</reference>
<sequence length="180" mass="19742">MKALTTDVSTTPRQAAAVRKTSLWMLVVAIFLTLWAYQFEHHGLWGTLVNYNKTPSLTLTGTRLTPNALDLVIYRPNGPDTYGSFVEKVALVNPTTHHPVAVWGPKQLAGLPSRAIHNTYYFQRITTGPWGLVVPLSAEATVTLPIPAQDAPRLQKLSHVTVVVEDVSGLKWHVSVPAGQ</sequence>
<keyword evidence="4" id="KW-1185">Reference proteome</keyword>